<organism evidence="1 2">
    <name type="scientific">Salix dunnii</name>
    <dbReference type="NCBI Taxonomy" id="1413687"/>
    <lineage>
        <taxon>Eukaryota</taxon>
        <taxon>Viridiplantae</taxon>
        <taxon>Streptophyta</taxon>
        <taxon>Embryophyta</taxon>
        <taxon>Tracheophyta</taxon>
        <taxon>Spermatophyta</taxon>
        <taxon>Magnoliopsida</taxon>
        <taxon>eudicotyledons</taxon>
        <taxon>Gunneridae</taxon>
        <taxon>Pentapetalae</taxon>
        <taxon>rosids</taxon>
        <taxon>fabids</taxon>
        <taxon>Malpighiales</taxon>
        <taxon>Salicaceae</taxon>
        <taxon>Saliceae</taxon>
        <taxon>Salix</taxon>
    </lineage>
</organism>
<name>A0A835JH89_9ROSI</name>
<comment type="caution">
    <text evidence="1">The sequence shown here is derived from an EMBL/GenBank/DDBJ whole genome shotgun (WGS) entry which is preliminary data.</text>
</comment>
<dbReference type="Proteomes" id="UP000657918">
    <property type="component" value="Unassembled WGS sequence"/>
</dbReference>
<dbReference type="EMBL" id="JADGMS010000012">
    <property type="protein sequence ID" value="KAF9671192.1"/>
    <property type="molecule type" value="Genomic_DNA"/>
</dbReference>
<gene>
    <name evidence="1" type="ORF">SADUNF_Sadunf12G0021900</name>
</gene>
<dbReference type="AlphaFoldDB" id="A0A835JH89"/>
<accession>A0A835JH89</accession>
<keyword evidence="2" id="KW-1185">Reference proteome</keyword>
<reference evidence="1 2" key="1">
    <citation type="submission" date="2020-10" db="EMBL/GenBank/DDBJ databases">
        <title>Plant Genome Project.</title>
        <authorList>
            <person name="Zhang R.-G."/>
        </authorList>
    </citation>
    <scope>NUCLEOTIDE SEQUENCE [LARGE SCALE GENOMIC DNA]</scope>
    <source>
        <strain evidence="1">FAFU-HL-1</strain>
        <tissue evidence="1">Leaf</tissue>
    </source>
</reference>
<evidence type="ECO:0000313" key="2">
    <source>
        <dbReference type="Proteomes" id="UP000657918"/>
    </source>
</evidence>
<evidence type="ECO:0000313" key="1">
    <source>
        <dbReference type="EMBL" id="KAF9671192.1"/>
    </source>
</evidence>
<protein>
    <submittedName>
        <fullName evidence="1">Uncharacterized protein</fullName>
    </submittedName>
</protein>
<proteinExistence type="predicted"/>
<sequence>MHYSKKKQLKLKQSSSSRMRITVNCEKAAKHASVFATTTIDEISIKKYQDLCDHANLSFAHLQTLTTELELIHRENAVLKVANSELVKLVSLAFQASVMQHQHRTLGNNRDVAFERRYNANNVGIERVT</sequence>